<feature type="transmembrane region" description="Helical" evidence="1">
    <location>
        <begin position="162"/>
        <end position="182"/>
    </location>
</feature>
<dbReference type="AlphaFoldDB" id="A0A2V3IXM3"/>
<gene>
    <name evidence="2" type="ORF">BWQ96_03344</name>
</gene>
<sequence length="212" mass="23780">MLFEAGRQRRKLAPRARRAKIVTLQCKQTNGEDASQLDGELRDLFDRSIRDVPIDENELRKSDRRVMEGITETGVSRMNEIVSDMKDSLKGVEDDAINRATAMIQEETDALLSKYEDQRSDLLNKVKMDRKVIQEEFTKIEQLAGNMEERREGDGQSLKTKALLVSTTAFVLAALYYAWNGFVNTDPAALTNAAVDAVVAAAAGYFLSKQQD</sequence>
<dbReference type="Proteomes" id="UP000247409">
    <property type="component" value="Unassembled WGS sequence"/>
</dbReference>
<keyword evidence="1" id="KW-0812">Transmembrane</keyword>
<keyword evidence="1" id="KW-1133">Transmembrane helix</keyword>
<evidence type="ECO:0000313" key="3">
    <source>
        <dbReference type="Proteomes" id="UP000247409"/>
    </source>
</evidence>
<organism evidence="2 3">
    <name type="scientific">Gracilariopsis chorda</name>
    <dbReference type="NCBI Taxonomy" id="448386"/>
    <lineage>
        <taxon>Eukaryota</taxon>
        <taxon>Rhodophyta</taxon>
        <taxon>Florideophyceae</taxon>
        <taxon>Rhodymeniophycidae</taxon>
        <taxon>Gracilariales</taxon>
        <taxon>Gracilariaceae</taxon>
        <taxon>Gracilariopsis</taxon>
    </lineage>
</organism>
<keyword evidence="1" id="KW-0472">Membrane</keyword>
<keyword evidence="3" id="KW-1185">Reference proteome</keyword>
<feature type="transmembrane region" description="Helical" evidence="1">
    <location>
        <begin position="188"/>
        <end position="207"/>
    </location>
</feature>
<protein>
    <submittedName>
        <fullName evidence="2">Uncharacterized protein</fullName>
    </submittedName>
</protein>
<evidence type="ECO:0000256" key="1">
    <source>
        <dbReference type="SAM" id="Phobius"/>
    </source>
</evidence>
<accession>A0A2V3IXM3</accession>
<name>A0A2V3IXM3_9FLOR</name>
<proteinExistence type="predicted"/>
<reference evidence="2 3" key="1">
    <citation type="journal article" date="2018" name="Mol. Biol. Evol.">
        <title>Analysis of the draft genome of the red seaweed Gracilariopsis chorda provides insights into genome size evolution in Rhodophyta.</title>
        <authorList>
            <person name="Lee J."/>
            <person name="Yang E.C."/>
            <person name="Graf L."/>
            <person name="Yang J.H."/>
            <person name="Qiu H."/>
            <person name="Zel Zion U."/>
            <person name="Chan C.X."/>
            <person name="Stephens T.G."/>
            <person name="Weber A.P.M."/>
            <person name="Boo G.H."/>
            <person name="Boo S.M."/>
            <person name="Kim K.M."/>
            <person name="Shin Y."/>
            <person name="Jung M."/>
            <person name="Lee S.J."/>
            <person name="Yim H.S."/>
            <person name="Lee J.H."/>
            <person name="Bhattacharya D."/>
            <person name="Yoon H.S."/>
        </authorList>
    </citation>
    <scope>NUCLEOTIDE SEQUENCE [LARGE SCALE GENOMIC DNA]</scope>
    <source>
        <strain evidence="2 3">SKKU-2015</strain>
        <tissue evidence="2">Whole body</tissue>
    </source>
</reference>
<comment type="caution">
    <text evidence="2">The sequence shown here is derived from an EMBL/GenBank/DDBJ whole genome shotgun (WGS) entry which is preliminary data.</text>
</comment>
<dbReference type="OrthoDB" id="10500490at2759"/>
<evidence type="ECO:0000313" key="2">
    <source>
        <dbReference type="EMBL" id="PXF46815.1"/>
    </source>
</evidence>
<dbReference type="EMBL" id="NBIV01000032">
    <property type="protein sequence ID" value="PXF46815.1"/>
    <property type="molecule type" value="Genomic_DNA"/>
</dbReference>